<keyword evidence="1" id="KW-0472">Membrane</keyword>
<feature type="transmembrane region" description="Helical" evidence="1">
    <location>
        <begin position="12"/>
        <end position="33"/>
    </location>
</feature>
<keyword evidence="1" id="KW-0812">Transmembrane</keyword>
<name>A0A563VV23_9CYAN</name>
<organism evidence="2 3">
    <name type="scientific">Hyella patelloides LEGE 07179</name>
    <dbReference type="NCBI Taxonomy" id="945734"/>
    <lineage>
        <taxon>Bacteria</taxon>
        <taxon>Bacillati</taxon>
        <taxon>Cyanobacteriota</taxon>
        <taxon>Cyanophyceae</taxon>
        <taxon>Pleurocapsales</taxon>
        <taxon>Hyellaceae</taxon>
        <taxon>Hyella</taxon>
    </lineage>
</organism>
<evidence type="ECO:0000313" key="2">
    <source>
        <dbReference type="EMBL" id="VEP15249.1"/>
    </source>
</evidence>
<dbReference type="EMBL" id="CAACVJ010000246">
    <property type="protein sequence ID" value="VEP15249.1"/>
    <property type="molecule type" value="Genomic_DNA"/>
</dbReference>
<dbReference type="Proteomes" id="UP000320055">
    <property type="component" value="Unassembled WGS sequence"/>
</dbReference>
<accession>A0A563VV23</accession>
<proteinExistence type="predicted"/>
<reference evidence="2 3" key="1">
    <citation type="submission" date="2019-01" db="EMBL/GenBank/DDBJ databases">
        <authorList>
            <person name="Brito A."/>
        </authorList>
    </citation>
    <scope>NUCLEOTIDE SEQUENCE [LARGE SCALE GENOMIC DNA]</scope>
    <source>
        <strain evidence="2">1</strain>
    </source>
</reference>
<evidence type="ECO:0000313" key="3">
    <source>
        <dbReference type="Proteomes" id="UP000320055"/>
    </source>
</evidence>
<protein>
    <submittedName>
        <fullName evidence="2">Uncharacterized protein</fullName>
    </submittedName>
</protein>
<sequence length="77" mass="8817">MKGRPLWRSKHQLVLLSVTIKHQLVFLLVTIIIDGVLSDIEDIEDIVFTEEAHFEDTLHVTEILGDLLAVVFVEDHL</sequence>
<keyword evidence="1" id="KW-1133">Transmembrane helix</keyword>
<keyword evidence="3" id="KW-1185">Reference proteome</keyword>
<evidence type="ECO:0000256" key="1">
    <source>
        <dbReference type="SAM" id="Phobius"/>
    </source>
</evidence>
<dbReference type="AlphaFoldDB" id="A0A563VV23"/>
<gene>
    <name evidence="2" type="ORF">H1P_320020</name>
</gene>